<organism evidence="5 6">
    <name type="scientific">Sphingomonas sinipercae</name>
    <dbReference type="NCBI Taxonomy" id="2714944"/>
    <lineage>
        <taxon>Bacteria</taxon>
        <taxon>Pseudomonadati</taxon>
        <taxon>Pseudomonadota</taxon>
        <taxon>Alphaproteobacteria</taxon>
        <taxon>Sphingomonadales</taxon>
        <taxon>Sphingomonadaceae</taxon>
        <taxon>Sphingomonas</taxon>
    </lineage>
</organism>
<dbReference type="Pfam" id="PF00392">
    <property type="entry name" value="GntR"/>
    <property type="match status" value="1"/>
</dbReference>
<dbReference type="RefSeq" id="WP_166092681.1">
    <property type="nucleotide sequence ID" value="NZ_CP049871.1"/>
</dbReference>
<protein>
    <submittedName>
        <fullName evidence="5">GntR family transcriptional regulator</fullName>
    </submittedName>
</protein>
<gene>
    <name evidence="5" type="ORF">G7078_02570</name>
</gene>
<dbReference type="KEGG" id="ssin:G7078_02570"/>
<accession>A0A6G7ZLI0</accession>
<dbReference type="PANTHER" id="PTHR38445">
    <property type="entry name" value="HTH-TYPE TRANSCRIPTIONAL REPRESSOR YTRA"/>
    <property type="match status" value="1"/>
</dbReference>
<evidence type="ECO:0000313" key="5">
    <source>
        <dbReference type="EMBL" id="QIL01778.1"/>
    </source>
</evidence>
<proteinExistence type="predicted"/>
<dbReference type="GO" id="GO:0003700">
    <property type="term" value="F:DNA-binding transcription factor activity"/>
    <property type="evidence" value="ECO:0007669"/>
    <property type="project" value="InterPro"/>
</dbReference>
<dbReference type="AlphaFoldDB" id="A0A6G7ZLI0"/>
<evidence type="ECO:0000259" key="4">
    <source>
        <dbReference type="PROSITE" id="PS50949"/>
    </source>
</evidence>
<dbReference type="PROSITE" id="PS50949">
    <property type="entry name" value="HTH_GNTR"/>
    <property type="match status" value="1"/>
</dbReference>
<evidence type="ECO:0000313" key="6">
    <source>
        <dbReference type="Proteomes" id="UP000502502"/>
    </source>
</evidence>
<dbReference type="CDD" id="cd07377">
    <property type="entry name" value="WHTH_GntR"/>
    <property type="match status" value="1"/>
</dbReference>
<dbReference type="Proteomes" id="UP000502502">
    <property type="component" value="Chromosome"/>
</dbReference>
<dbReference type="InterPro" id="IPR036390">
    <property type="entry name" value="WH_DNA-bd_sf"/>
</dbReference>
<evidence type="ECO:0000256" key="2">
    <source>
        <dbReference type="ARBA" id="ARBA00023125"/>
    </source>
</evidence>
<dbReference type="SUPFAM" id="SSF46785">
    <property type="entry name" value="Winged helix' DNA-binding domain"/>
    <property type="match status" value="1"/>
</dbReference>
<dbReference type="SMART" id="SM00345">
    <property type="entry name" value="HTH_GNTR"/>
    <property type="match status" value="1"/>
</dbReference>
<keyword evidence="2" id="KW-0238">DNA-binding</keyword>
<dbReference type="EMBL" id="CP049871">
    <property type="protein sequence ID" value="QIL01778.1"/>
    <property type="molecule type" value="Genomic_DNA"/>
</dbReference>
<keyword evidence="6" id="KW-1185">Reference proteome</keyword>
<keyword evidence="3" id="KW-0804">Transcription</keyword>
<evidence type="ECO:0000256" key="3">
    <source>
        <dbReference type="ARBA" id="ARBA00023163"/>
    </source>
</evidence>
<dbReference type="InterPro" id="IPR036388">
    <property type="entry name" value="WH-like_DNA-bd_sf"/>
</dbReference>
<evidence type="ECO:0000256" key="1">
    <source>
        <dbReference type="ARBA" id="ARBA00023015"/>
    </source>
</evidence>
<reference evidence="5 6" key="1">
    <citation type="submission" date="2020-03" db="EMBL/GenBank/DDBJ databases">
        <title>Sphingomonas sp. nov., isolated from fish.</title>
        <authorList>
            <person name="Hyun D.-W."/>
            <person name="Bae J.-W."/>
        </authorList>
    </citation>
    <scope>NUCLEOTIDE SEQUENCE [LARGE SCALE GENOMIC DNA]</scope>
    <source>
        <strain evidence="5 6">HDW15C</strain>
    </source>
</reference>
<dbReference type="InterPro" id="IPR000524">
    <property type="entry name" value="Tscrpt_reg_HTH_GntR"/>
</dbReference>
<dbReference type="PANTHER" id="PTHR38445:SF9">
    <property type="entry name" value="HTH-TYPE TRANSCRIPTIONAL REPRESSOR YTRA"/>
    <property type="match status" value="1"/>
</dbReference>
<sequence>MIISVDPAAIRPLYVQISDEVRRLIATGDLSPEDALPSVRQLAADIRINHNTIAQAYRELERDGIVYVRRGQGTFVAPIADRQAQRAKLAAGVAERAINEAHRNGLSTDELLHAIQSIQAPARPATSVKARK</sequence>
<keyword evidence="1" id="KW-0805">Transcription regulation</keyword>
<name>A0A6G7ZLI0_9SPHN</name>
<dbReference type="Gene3D" id="1.10.10.10">
    <property type="entry name" value="Winged helix-like DNA-binding domain superfamily/Winged helix DNA-binding domain"/>
    <property type="match status" value="1"/>
</dbReference>
<dbReference type="GO" id="GO:0003677">
    <property type="term" value="F:DNA binding"/>
    <property type="evidence" value="ECO:0007669"/>
    <property type="project" value="UniProtKB-KW"/>
</dbReference>
<feature type="domain" description="HTH gntR-type" evidence="4">
    <location>
        <begin position="11"/>
        <end position="79"/>
    </location>
</feature>